<comment type="caution">
    <text evidence="1">The sequence shown here is derived from an EMBL/GenBank/DDBJ whole genome shotgun (WGS) entry which is preliminary data.</text>
</comment>
<accession>A0ABR2IKE3</accession>
<protein>
    <submittedName>
        <fullName evidence="1">Uncharacterized protein</fullName>
    </submittedName>
</protein>
<evidence type="ECO:0000313" key="2">
    <source>
        <dbReference type="Proteomes" id="UP001470230"/>
    </source>
</evidence>
<keyword evidence="2" id="KW-1185">Reference proteome</keyword>
<proteinExistence type="predicted"/>
<dbReference type="Proteomes" id="UP001470230">
    <property type="component" value="Unassembled WGS sequence"/>
</dbReference>
<organism evidence="1 2">
    <name type="scientific">Tritrichomonas musculus</name>
    <dbReference type="NCBI Taxonomy" id="1915356"/>
    <lineage>
        <taxon>Eukaryota</taxon>
        <taxon>Metamonada</taxon>
        <taxon>Parabasalia</taxon>
        <taxon>Tritrichomonadida</taxon>
        <taxon>Tritrichomonadidae</taxon>
        <taxon>Tritrichomonas</taxon>
    </lineage>
</organism>
<evidence type="ECO:0000313" key="1">
    <source>
        <dbReference type="EMBL" id="KAK8864097.1"/>
    </source>
</evidence>
<reference evidence="1 2" key="1">
    <citation type="submission" date="2024-04" db="EMBL/GenBank/DDBJ databases">
        <title>Tritrichomonas musculus Genome.</title>
        <authorList>
            <person name="Alves-Ferreira E."/>
            <person name="Grigg M."/>
            <person name="Lorenzi H."/>
            <person name="Galac M."/>
        </authorList>
    </citation>
    <scope>NUCLEOTIDE SEQUENCE [LARGE SCALE GENOMIC DNA]</scope>
    <source>
        <strain evidence="1 2">EAF2021</strain>
    </source>
</reference>
<sequence length="322" mass="37817">MSVLTPIQDRNVNDKEAFVINETNKLVFYDETDLITVNLYLSSNYRDLYIITTKSYSIGLNTEEEDNDNDDNTTNSRDVVNEELLIHLPDVVDTKDEQNLINDKEVVDKSLITKYKLVIDNTDKENSTLVFIEKEFRNINESYIILYKEYNNEYDNYDTKNYCFSTDINGNIIKTKEPTPIYIFMGFEKEEFLKSWNKVRLRNKDEETNKYSFQYYLDHYNRRGFPIINVFKQAVTSPILSLGSHNTTTSRNKPKIPTLILQQTDNTNTNDNDEVRPKIKTNTNRNTLNEVRPKKILPNYPTMLSDLNNNNNNFSIPKFKPI</sequence>
<dbReference type="EMBL" id="JAPFFF010000017">
    <property type="protein sequence ID" value="KAK8864097.1"/>
    <property type="molecule type" value="Genomic_DNA"/>
</dbReference>
<name>A0ABR2IKE3_9EUKA</name>
<gene>
    <name evidence="1" type="ORF">M9Y10_011793</name>
</gene>